<name>A0A0R1S910_9LACO</name>
<sequence>MGGQDMNPDFGIIFNFNVNEQANPAELVKTVRDVGARAISISNASNLAPYQAACDEYTIQLVEVSGEELASENVIDKIVHCRKNNQAAIFDLTLEADGDIKPEQKTALTIINDWMHWFGHALNEGEASSLTTSGNSFALQNRHAPYQIYVFIKSPLPTSVTVGNFELEPTRIEWIDERNPLNYQFEHHQITVNLSPFPEGMTYPWRVLRILKHRPEDDIKETKF</sequence>
<evidence type="ECO:0000313" key="2">
    <source>
        <dbReference type="Proteomes" id="UP000051931"/>
    </source>
</evidence>
<dbReference type="EMBL" id="AZFB01000004">
    <property type="protein sequence ID" value="KRL63290.1"/>
    <property type="molecule type" value="Genomic_DNA"/>
</dbReference>
<comment type="caution">
    <text evidence="1">The sequence shown here is derived from an EMBL/GenBank/DDBJ whole genome shotgun (WGS) entry which is preliminary data.</text>
</comment>
<proteinExistence type="predicted"/>
<dbReference type="eggNOG" id="ENOG50309KB">
    <property type="taxonomic scope" value="Bacteria"/>
</dbReference>
<accession>A0A0R1S910</accession>
<dbReference type="Proteomes" id="UP000051931">
    <property type="component" value="Unassembled WGS sequence"/>
</dbReference>
<dbReference type="AlphaFoldDB" id="A0A0R1S910"/>
<keyword evidence="2" id="KW-1185">Reference proteome</keyword>
<gene>
    <name evidence="1" type="ORF">FC23_GL000860</name>
</gene>
<reference evidence="1 2" key="1">
    <citation type="journal article" date="2015" name="Genome Announc.">
        <title>Expanding the biotechnology potential of lactobacilli through comparative genomics of 213 strains and associated genera.</title>
        <authorList>
            <person name="Sun Z."/>
            <person name="Harris H.M."/>
            <person name="McCann A."/>
            <person name="Guo C."/>
            <person name="Argimon S."/>
            <person name="Zhang W."/>
            <person name="Yang X."/>
            <person name="Jeffery I.B."/>
            <person name="Cooney J.C."/>
            <person name="Kagawa T.F."/>
            <person name="Liu W."/>
            <person name="Song Y."/>
            <person name="Salvetti E."/>
            <person name="Wrobel A."/>
            <person name="Rasinkangas P."/>
            <person name="Parkhill J."/>
            <person name="Rea M.C."/>
            <person name="O'Sullivan O."/>
            <person name="Ritari J."/>
            <person name="Douillard F.P."/>
            <person name="Paul Ross R."/>
            <person name="Yang R."/>
            <person name="Briner A.E."/>
            <person name="Felis G.E."/>
            <person name="de Vos W.M."/>
            <person name="Barrangou R."/>
            <person name="Klaenhammer T.R."/>
            <person name="Caufield P.W."/>
            <person name="Cui Y."/>
            <person name="Zhang H."/>
            <person name="O'Toole P.W."/>
        </authorList>
    </citation>
    <scope>NUCLEOTIDE SEQUENCE [LARGE SCALE GENOMIC DNA]</scope>
    <source>
        <strain evidence="1 2">DSM 15354</strain>
    </source>
</reference>
<dbReference type="PATRIC" id="fig|1122152.4.peg.884"/>
<protein>
    <submittedName>
        <fullName evidence="1">Uncharacterized protein</fullName>
    </submittedName>
</protein>
<evidence type="ECO:0000313" key="1">
    <source>
        <dbReference type="EMBL" id="KRL63290.1"/>
    </source>
</evidence>
<organism evidence="1 2">
    <name type="scientific">Lactobacillus psittaci DSM 15354</name>
    <dbReference type="NCBI Taxonomy" id="1122152"/>
    <lineage>
        <taxon>Bacteria</taxon>
        <taxon>Bacillati</taxon>
        <taxon>Bacillota</taxon>
        <taxon>Bacilli</taxon>
        <taxon>Lactobacillales</taxon>
        <taxon>Lactobacillaceae</taxon>
        <taxon>Lactobacillus</taxon>
    </lineage>
</organism>